<dbReference type="Gene3D" id="3.40.50.11900">
    <property type="match status" value="1"/>
</dbReference>
<evidence type="ECO:0000313" key="3">
    <source>
        <dbReference type="Proteomes" id="UP000650524"/>
    </source>
</evidence>
<feature type="non-terminal residue" evidence="2">
    <location>
        <position position="1"/>
    </location>
</feature>
<accession>A0A8J6MZ10</accession>
<dbReference type="PANTHER" id="PTHR30548">
    <property type="entry name" value="2-HYDROXYGLUTARYL-COA DEHYDRATASE, D-COMPONENT-RELATED"/>
    <property type="match status" value="1"/>
</dbReference>
<reference evidence="2 3" key="1">
    <citation type="submission" date="2020-08" db="EMBL/GenBank/DDBJ databases">
        <title>Bridging the membrane lipid divide: bacteria of the FCB group superphylum have the potential to synthesize archaeal ether lipids.</title>
        <authorList>
            <person name="Villanueva L."/>
            <person name="Von Meijenfeldt F.A.B."/>
            <person name="Westbye A.B."/>
            <person name="Yadav S."/>
            <person name="Hopmans E.C."/>
            <person name="Dutilh B.E."/>
            <person name="Sinninghe Damste J.S."/>
        </authorList>
    </citation>
    <scope>NUCLEOTIDE SEQUENCE [LARGE SCALE GENOMIC DNA]</scope>
    <source>
        <strain evidence="2">NIOZ-UU27</strain>
    </source>
</reference>
<comment type="similarity">
    <text evidence="1">Belongs to the FldB/FldC dehydratase alpha/beta subunit family.</text>
</comment>
<dbReference type="PANTHER" id="PTHR30548:SF2">
    <property type="entry name" value="2-HYDROXYACYL-COA DEHYDRATASE,D-COMPONENT"/>
    <property type="match status" value="1"/>
</dbReference>
<organism evidence="2 3">
    <name type="scientific">Candidatus Desulfacyla euxinica</name>
    <dbReference type="NCBI Taxonomy" id="2841693"/>
    <lineage>
        <taxon>Bacteria</taxon>
        <taxon>Deltaproteobacteria</taxon>
        <taxon>Candidatus Desulfacyla</taxon>
    </lineage>
</organism>
<dbReference type="Pfam" id="PF06050">
    <property type="entry name" value="HGD-D"/>
    <property type="match status" value="1"/>
</dbReference>
<protein>
    <submittedName>
        <fullName evidence="2">2-hydroxyacyl-CoA dehydratase</fullName>
    </submittedName>
</protein>
<gene>
    <name evidence="2" type="ORF">H8E19_05305</name>
</gene>
<comment type="caution">
    <text evidence="2">The sequence shown here is derived from an EMBL/GenBank/DDBJ whole genome shotgun (WGS) entry which is preliminary data.</text>
</comment>
<evidence type="ECO:0000256" key="1">
    <source>
        <dbReference type="ARBA" id="ARBA00005806"/>
    </source>
</evidence>
<name>A0A8J6MZ10_9DELT</name>
<proteinExistence type="inferred from homology"/>
<dbReference type="Proteomes" id="UP000650524">
    <property type="component" value="Unassembled WGS sequence"/>
</dbReference>
<sequence length="376" mass="42776">YHNFNVNPTIFNSMGLLPFSAEALTFLSPVEYAAAYKDRASAGQIPEHLCSYLGPSIGMALSNALPKPAGIVYASHPCDSTLATCQALSEHYGVPAFLIDAPYGDSKRDHDYFNSQIREAFQYLEKMTGKKVKLDNLREAVKKADKAHELNYQIDELKKMKPCPLVSGGNMLRIMSIAMYMGIGKESTIHWLERVLEDVTERAGEGIGGKYEEKLRIAWLNNMPSFDPAIYEWIEERYGAKSVILQGAEETYWPTYKPERKDDYDYGFDELFRILTDQGLNTPMARQHRGHYNYYVRDCVHWCRDWDIDAAIFSGQIMCKGPWAIAQLTKEILMDELDVPTLMFGIDPVDPRVTSAEQIIKYMEPFLDMVAENKGL</sequence>
<evidence type="ECO:0000313" key="2">
    <source>
        <dbReference type="EMBL" id="MBC8176801.1"/>
    </source>
</evidence>
<dbReference type="EMBL" id="JACNJD010000161">
    <property type="protein sequence ID" value="MBC8176801.1"/>
    <property type="molecule type" value="Genomic_DNA"/>
</dbReference>
<dbReference type="Gene3D" id="3.40.50.11890">
    <property type="match status" value="1"/>
</dbReference>
<dbReference type="InterPro" id="IPR010327">
    <property type="entry name" value="FldB/FldC_alpha/beta"/>
</dbReference>
<dbReference type="AlphaFoldDB" id="A0A8J6MZ10"/>